<feature type="signal peptide" evidence="1">
    <location>
        <begin position="1"/>
        <end position="24"/>
    </location>
</feature>
<evidence type="ECO:0000259" key="2">
    <source>
        <dbReference type="Pfam" id="PF13628"/>
    </source>
</evidence>
<evidence type="ECO:0000313" key="4">
    <source>
        <dbReference type="Proteomes" id="UP000288983"/>
    </source>
</evidence>
<evidence type="ECO:0000256" key="1">
    <source>
        <dbReference type="SAM" id="SignalP"/>
    </source>
</evidence>
<dbReference type="Gene3D" id="1.20.1260.10">
    <property type="match status" value="1"/>
</dbReference>
<dbReference type="OrthoDB" id="118677at2"/>
<dbReference type="InterPro" id="IPR012347">
    <property type="entry name" value="Ferritin-like"/>
</dbReference>
<dbReference type="PROSITE" id="PS51257">
    <property type="entry name" value="PROKAR_LIPOPROTEIN"/>
    <property type="match status" value="1"/>
</dbReference>
<dbReference type="Pfam" id="PF13628">
    <property type="entry name" value="DUF4142"/>
    <property type="match status" value="1"/>
</dbReference>
<keyword evidence="1" id="KW-0732">Signal</keyword>
<name>A0A443ZET3_9PSED</name>
<evidence type="ECO:0000313" key="3">
    <source>
        <dbReference type="EMBL" id="RWU17208.1"/>
    </source>
</evidence>
<accession>A0A443ZET3</accession>
<dbReference type="AlphaFoldDB" id="A0A443ZET3"/>
<gene>
    <name evidence="3" type="ORF">DM813_28010</name>
</gene>
<reference evidence="3 4" key="1">
    <citation type="submission" date="2018-06" db="EMBL/GenBank/DDBJ databases">
        <title>Bacteria isolated from soil of Wuhan.</title>
        <authorList>
            <person name="Wei X."/>
            <person name="Chunhua H."/>
        </authorList>
    </citation>
    <scope>NUCLEOTIDE SEQUENCE [LARGE SCALE GENOMIC DNA]</scope>
    <source>
        <strain evidence="4">xwS2</strain>
    </source>
</reference>
<feature type="chain" id="PRO_5019349050" evidence="1">
    <location>
        <begin position="25"/>
        <end position="168"/>
    </location>
</feature>
<dbReference type="EMBL" id="QJRG01000050">
    <property type="protein sequence ID" value="RWU17208.1"/>
    <property type="molecule type" value="Genomic_DNA"/>
</dbReference>
<feature type="domain" description="DUF4142" evidence="2">
    <location>
        <begin position="27"/>
        <end position="160"/>
    </location>
</feature>
<dbReference type="InterPro" id="IPR025419">
    <property type="entry name" value="DUF4142"/>
</dbReference>
<dbReference type="RefSeq" id="WP_128326626.1">
    <property type="nucleotide sequence ID" value="NZ_QJRG01000050.1"/>
</dbReference>
<dbReference type="PANTHER" id="PTHR38593:SF1">
    <property type="entry name" value="BLR2558 PROTEIN"/>
    <property type="match status" value="1"/>
</dbReference>
<dbReference type="Proteomes" id="UP000288983">
    <property type="component" value="Unassembled WGS sequence"/>
</dbReference>
<comment type="caution">
    <text evidence="3">The sequence shown here is derived from an EMBL/GenBank/DDBJ whole genome shotgun (WGS) entry which is preliminary data.</text>
</comment>
<sequence length="168" mass="18338">MNTLFLKTIGFSVVLGLSCASVLAATSSDFVDAATEAGIAEVVAGNLAMEKSKNPDITAFAQQMVTDHTRANQMLGDIARKHDISVPNEAAVTDKVKKVILEWRDESFDRSYLNNQVDAHEKAVELFSKEASSSDTAELKAFASDVLPKLEHHLQQAKQLQAKYGQKE</sequence>
<proteinExistence type="predicted"/>
<organism evidence="3 4">
    <name type="scientific">Pseudomonas alkylphenolica</name>
    <dbReference type="NCBI Taxonomy" id="237609"/>
    <lineage>
        <taxon>Bacteria</taxon>
        <taxon>Pseudomonadati</taxon>
        <taxon>Pseudomonadota</taxon>
        <taxon>Gammaproteobacteria</taxon>
        <taxon>Pseudomonadales</taxon>
        <taxon>Pseudomonadaceae</taxon>
        <taxon>Pseudomonas</taxon>
    </lineage>
</organism>
<dbReference type="PANTHER" id="PTHR38593">
    <property type="entry name" value="BLR2558 PROTEIN"/>
    <property type="match status" value="1"/>
</dbReference>
<protein>
    <submittedName>
        <fullName evidence="3">DUF305 domain-containing protein</fullName>
    </submittedName>
</protein>